<feature type="domain" description="Xylose isomerase-like TIM barrel" evidence="8">
    <location>
        <begin position="17"/>
        <end position="263"/>
    </location>
</feature>
<dbReference type="Gene3D" id="3.20.20.150">
    <property type="entry name" value="Divalent-metal-dependent TIM barrel enzymes"/>
    <property type="match status" value="1"/>
</dbReference>
<organism evidence="9 10">
    <name type="scientific">Nakamurella alba</name>
    <dbReference type="NCBI Taxonomy" id="2665158"/>
    <lineage>
        <taxon>Bacteria</taxon>
        <taxon>Bacillati</taxon>
        <taxon>Actinomycetota</taxon>
        <taxon>Actinomycetes</taxon>
        <taxon>Nakamurellales</taxon>
        <taxon>Nakamurellaceae</taxon>
        <taxon>Nakamurella</taxon>
    </lineage>
</organism>
<protein>
    <submittedName>
        <fullName evidence="9">Deoxyribonuclease IV</fullName>
        <ecNumber evidence="9">3.1.21.2</ecNumber>
    </submittedName>
</protein>
<gene>
    <name evidence="9" type="ORF">GIS00_07380</name>
</gene>
<dbReference type="InterPro" id="IPR018246">
    <property type="entry name" value="AP_endonuc_F2_Zn_BS"/>
</dbReference>
<evidence type="ECO:0000256" key="4">
    <source>
        <dbReference type="ARBA" id="ARBA00022763"/>
    </source>
</evidence>
<dbReference type="Proteomes" id="UP000460221">
    <property type="component" value="Unassembled WGS sequence"/>
</dbReference>
<dbReference type="PANTHER" id="PTHR21445">
    <property type="entry name" value="ENDONUCLEASE IV ENDODEOXYRIBONUCLEASE IV"/>
    <property type="match status" value="1"/>
</dbReference>
<dbReference type="RefSeq" id="WP_322097647.1">
    <property type="nucleotide sequence ID" value="NZ_WLYK01000001.1"/>
</dbReference>
<dbReference type="PROSITE" id="PS51432">
    <property type="entry name" value="AP_NUCLEASE_F2_4"/>
    <property type="match status" value="1"/>
</dbReference>
<evidence type="ECO:0000256" key="7">
    <source>
        <dbReference type="ARBA" id="ARBA00023204"/>
    </source>
</evidence>
<dbReference type="EC" id="3.1.21.2" evidence="9"/>
<dbReference type="InterPro" id="IPR013022">
    <property type="entry name" value="Xyl_isomerase-like_TIM-brl"/>
</dbReference>
<dbReference type="Pfam" id="PF01261">
    <property type="entry name" value="AP_endonuc_2"/>
    <property type="match status" value="1"/>
</dbReference>
<dbReference type="EMBL" id="WLYK01000001">
    <property type="protein sequence ID" value="MTD13764.1"/>
    <property type="molecule type" value="Genomic_DNA"/>
</dbReference>
<evidence type="ECO:0000313" key="10">
    <source>
        <dbReference type="Proteomes" id="UP000460221"/>
    </source>
</evidence>
<dbReference type="InterPro" id="IPR001719">
    <property type="entry name" value="AP_endonuc_2"/>
</dbReference>
<dbReference type="NCBIfam" id="NF002198">
    <property type="entry name" value="PRK01060.1-3"/>
    <property type="match status" value="1"/>
</dbReference>
<keyword evidence="6" id="KW-0862">Zinc</keyword>
<dbReference type="GO" id="GO:0008270">
    <property type="term" value="F:zinc ion binding"/>
    <property type="evidence" value="ECO:0007669"/>
    <property type="project" value="InterPro"/>
</dbReference>
<evidence type="ECO:0000256" key="3">
    <source>
        <dbReference type="ARBA" id="ARBA00022723"/>
    </source>
</evidence>
<comment type="cofactor">
    <cofactor evidence="1">
        <name>Zn(2+)</name>
        <dbReference type="ChEBI" id="CHEBI:29105"/>
    </cofactor>
</comment>
<evidence type="ECO:0000256" key="6">
    <source>
        <dbReference type="ARBA" id="ARBA00022833"/>
    </source>
</evidence>
<evidence type="ECO:0000256" key="2">
    <source>
        <dbReference type="ARBA" id="ARBA00005340"/>
    </source>
</evidence>
<dbReference type="PANTHER" id="PTHR21445:SF0">
    <property type="entry name" value="APURINIC-APYRIMIDINIC ENDONUCLEASE"/>
    <property type="match status" value="1"/>
</dbReference>
<dbReference type="GO" id="GO:0008833">
    <property type="term" value="F:deoxyribonuclease IV (phage-T4-induced) activity"/>
    <property type="evidence" value="ECO:0007669"/>
    <property type="project" value="UniProtKB-EC"/>
</dbReference>
<dbReference type="GO" id="GO:0008081">
    <property type="term" value="F:phosphoric diester hydrolase activity"/>
    <property type="evidence" value="ECO:0007669"/>
    <property type="project" value="TreeGrafter"/>
</dbReference>
<evidence type="ECO:0000259" key="8">
    <source>
        <dbReference type="Pfam" id="PF01261"/>
    </source>
</evidence>
<name>A0A7K1FLK5_9ACTN</name>
<keyword evidence="4" id="KW-0227">DNA damage</keyword>
<dbReference type="GO" id="GO:0006284">
    <property type="term" value="P:base-excision repair"/>
    <property type="evidence" value="ECO:0007669"/>
    <property type="project" value="TreeGrafter"/>
</dbReference>
<comment type="similarity">
    <text evidence="2">Belongs to the AP endonuclease 2 family.</text>
</comment>
<keyword evidence="7" id="KW-0234">DNA repair</keyword>
<dbReference type="GO" id="GO:0003906">
    <property type="term" value="F:DNA-(apurinic or apyrimidinic site) endonuclease activity"/>
    <property type="evidence" value="ECO:0007669"/>
    <property type="project" value="TreeGrafter"/>
</dbReference>
<dbReference type="PROSITE" id="PS00730">
    <property type="entry name" value="AP_NUCLEASE_F2_2"/>
    <property type="match status" value="1"/>
</dbReference>
<comment type="caution">
    <text evidence="9">The sequence shown here is derived from an EMBL/GenBank/DDBJ whole genome shotgun (WGS) entry which is preliminary data.</text>
</comment>
<proteinExistence type="inferred from homology"/>
<reference evidence="9 10" key="1">
    <citation type="submission" date="2019-11" db="EMBL/GenBank/DDBJ databases">
        <authorList>
            <person name="Jiang L.-Q."/>
        </authorList>
    </citation>
    <scope>NUCLEOTIDE SEQUENCE [LARGE SCALE GENOMIC DNA]</scope>
    <source>
        <strain evidence="9 10">YIM 132087</strain>
    </source>
</reference>
<dbReference type="AlphaFoldDB" id="A0A7K1FLK5"/>
<evidence type="ECO:0000256" key="1">
    <source>
        <dbReference type="ARBA" id="ARBA00001947"/>
    </source>
</evidence>
<keyword evidence="5 9" id="KW-0378">Hydrolase</keyword>
<dbReference type="SMART" id="SM00518">
    <property type="entry name" value="AP2Ec"/>
    <property type="match status" value="1"/>
</dbReference>
<sequence length="265" mass="27738">MSALVLGAHVDQLDPVAEAAARGAGLSQFFLGDPQGYKGPELAYEAGPEALKQAAADAGIRLYVHAPYVINVATSNNRIRIPSRKLLQQHMNAAAEIGAAGLIVHGGHVLAKDDPSLGIDNWRKCIDGLEMPIPLLIENTAGGDRAMARHLDRIAELWDAIGTAKGGDTVGFCLDTCHAHAGGEELAGIVDRVKAITGRIDLVHANDSRDEFDSGADRHANLGDGFADADALAAAVAAAQAPVVVETPGGVEGQKADIDWLRERL</sequence>
<evidence type="ECO:0000313" key="9">
    <source>
        <dbReference type="EMBL" id="MTD13764.1"/>
    </source>
</evidence>
<dbReference type="InterPro" id="IPR036237">
    <property type="entry name" value="Xyl_isomerase-like_sf"/>
</dbReference>
<keyword evidence="3" id="KW-0479">Metal-binding</keyword>
<evidence type="ECO:0000256" key="5">
    <source>
        <dbReference type="ARBA" id="ARBA00022801"/>
    </source>
</evidence>
<dbReference type="GO" id="GO:0003677">
    <property type="term" value="F:DNA binding"/>
    <property type="evidence" value="ECO:0007669"/>
    <property type="project" value="InterPro"/>
</dbReference>
<dbReference type="SUPFAM" id="SSF51658">
    <property type="entry name" value="Xylose isomerase-like"/>
    <property type="match status" value="1"/>
</dbReference>
<keyword evidence="10" id="KW-1185">Reference proteome</keyword>
<accession>A0A7K1FLK5</accession>